<organism evidence="1 2">
    <name type="scientific">Flavobacterium hydrocarbonoxydans</name>
    <dbReference type="NCBI Taxonomy" id="2683249"/>
    <lineage>
        <taxon>Bacteria</taxon>
        <taxon>Pseudomonadati</taxon>
        <taxon>Bacteroidota</taxon>
        <taxon>Flavobacteriia</taxon>
        <taxon>Flavobacteriales</taxon>
        <taxon>Flavobacteriaceae</taxon>
        <taxon>Flavobacterium</taxon>
    </lineage>
</organism>
<dbReference type="Proteomes" id="UP000471501">
    <property type="component" value="Unassembled WGS sequence"/>
</dbReference>
<dbReference type="PROSITE" id="PS51257">
    <property type="entry name" value="PROKAR_LIPOPROTEIN"/>
    <property type="match status" value="1"/>
</dbReference>
<dbReference type="AlphaFoldDB" id="A0A6I4P165"/>
<dbReference type="EMBL" id="WSTB01000020">
    <property type="protein sequence ID" value="MWB96844.1"/>
    <property type="molecule type" value="Genomic_DNA"/>
</dbReference>
<gene>
    <name evidence="1" type="ORF">GON26_20990</name>
</gene>
<dbReference type="RefSeq" id="WP_160376730.1">
    <property type="nucleotide sequence ID" value="NZ_WSTB01000020.1"/>
</dbReference>
<name>A0A6I4P165_9FLAO</name>
<evidence type="ECO:0000313" key="1">
    <source>
        <dbReference type="EMBL" id="MWB96844.1"/>
    </source>
</evidence>
<comment type="caution">
    <text evidence="1">The sequence shown here is derived from an EMBL/GenBank/DDBJ whole genome shotgun (WGS) entry which is preliminary data.</text>
</comment>
<proteinExistence type="predicted"/>
<keyword evidence="2" id="KW-1185">Reference proteome</keyword>
<reference evidence="1 2" key="1">
    <citation type="submission" date="2019-12" db="EMBL/GenBank/DDBJ databases">
        <authorList>
            <person name="Kim Y.S."/>
        </authorList>
    </citation>
    <scope>NUCLEOTIDE SEQUENCE [LARGE SCALE GENOMIC DNA]</scope>
    <source>
        <strain evidence="1 2">GA093</strain>
    </source>
</reference>
<sequence>MKKLTVLASFVVAFFMFSCQKESSQEEGTPTEASQKEAWLTANLDAKFAASQKQVTAYLFPTSELAKLVQTPNVTEVRFVLGYADNTLQIQVDGVDKAGKKLGSVNSSLLKESAYDAKLAALKEVSDNTTKKRSALLKKHLLVSKEAFGWIEAWQNKLSTVKDLEEVTSYDGLRIRHFNLEAEVVAAMLKTNTANIGVFLGLNTKGKVTTILVGLDKNNAIKKASLTAKDPDDVYDGTRPSPPY</sequence>
<accession>A0A6I4P165</accession>
<protein>
    <submittedName>
        <fullName evidence="1">Uncharacterized protein</fullName>
    </submittedName>
</protein>
<evidence type="ECO:0000313" key="2">
    <source>
        <dbReference type="Proteomes" id="UP000471501"/>
    </source>
</evidence>